<evidence type="ECO:0000256" key="5">
    <source>
        <dbReference type="ARBA" id="ARBA00023180"/>
    </source>
</evidence>
<dbReference type="InterPro" id="IPR034161">
    <property type="entry name" value="Pepsin-like_plant"/>
</dbReference>
<comment type="caution">
    <text evidence="7">The sequence shown here is derived from an EMBL/GenBank/DDBJ whole genome shotgun (WGS) entry which is preliminary data.</text>
</comment>
<sequence length="470" mass="52458">MESLNLSYRHLIICSLLTFVHLILVTSRNISPTKQGFSLELIDPLSPNSPFYNPNLTDTERFNRVLQSDRRRLRYLILLHNPSSANFHSLDTIRPGMGSSDLYYMISAGIGSGAGGAFYYLHLDTGSSLSWIQCEPCAKCFHQQPKLFNPQNSLSYLALTANHPFCHAPFYNPGPNGLCEFSIVYADDTSAKGTLSSETFTFPGSQGGYYYMPNIVFGCTHETDTDYPLGGPVGIFGMNLELESFISQESNDPITDKRFSYCLVKPGSTTPMTLRFGDDISWPPVTKIQETPILRYSNGFKLYYVNLTGISIDKTGMYFPPGTFDRDPSGYRGFMIDSGAHYSYLPKTAYPIVREGLVNHFEALHIVPTEGRGFAEKFDLCFDLPENADPANLLPSMTFNFAGADMALFYEQVFYVDLQEKQFCLAMFEEETGLAPGVLGAFQQVNTQFEFDLRQGGVLRLGTVDCTHGV</sequence>
<dbReference type="CDD" id="cd05476">
    <property type="entry name" value="pepsin_A_like_plant"/>
    <property type="match status" value="1"/>
</dbReference>
<dbReference type="GO" id="GO:0005576">
    <property type="term" value="C:extracellular region"/>
    <property type="evidence" value="ECO:0007669"/>
    <property type="project" value="TreeGrafter"/>
</dbReference>
<dbReference type="EMBL" id="SWLB01000002">
    <property type="protein sequence ID" value="KAF3340938.1"/>
    <property type="molecule type" value="Genomic_DNA"/>
</dbReference>
<dbReference type="InterPro" id="IPR051708">
    <property type="entry name" value="Plant_Aspart_Prot_A1"/>
</dbReference>
<keyword evidence="5" id="KW-0325">Glycoprotein</keyword>
<evidence type="ECO:0000256" key="4">
    <source>
        <dbReference type="ARBA" id="ARBA00022801"/>
    </source>
</evidence>
<accession>A0A833RJB7</accession>
<comment type="similarity">
    <text evidence="1">Belongs to the peptidase A1 family.</text>
</comment>
<dbReference type="PANTHER" id="PTHR47967:SF123">
    <property type="entry name" value="ASPARTIC PROTEINASE NEPENTHESIN-1-LIKE"/>
    <property type="match status" value="1"/>
</dbReference>
<keyword evidence="2" id="KW-0645">Protease</keyword>
<feature type="domain" description="Peptidase A1" evidence="6">
    <location>
        <begin position="104"/>
        <end position="462"/>
    </location>
</feature>
<evidence type="ECO:0000256" key="2">
    <source>
        <dbReference type="ARBA" id="ARBA00022670"/>
    </source>
</evidence>
<dbReference type="PANTHER" id="PTHR47967">
    <property type="entry name" value="OS07G0603500 PROTEIN-RELATED"/>
    <property type="match status" value="1"/>
</dbReference>
<organism evidence="7 8">
    <name type="scientific">Carex littledalei</name>
    <dbReference type="NCBI Taxonomy" id="544730"/>
    <lineage>
        <taxon>Eukaryota</taxon>
        <taxon>Viridiplantae</taxon>
        <taxon>Streptophyta</taxon>
        <taxon>Embryophyta</taxon>
        <taxon>Tracheophyta</taxon>
        <taxon>Spermatophyta</taxon>
        <taxon>Magnoliopsida</taxon>
        <taxon>Liliopsida</taxon>
        <taxon>Poales</taxon>
        <taxon>Cyperaceae</taxon>
        <taxon>Cyperoideae</taxon>
        <taxon>Cariceae</taxon>
        <taxon>Carex</taxon>
        <taxon>Carex subgen. Euthyceras</taxon>
    </lineage>
</organism>
<gene>
    <name evidence="7" type="ORF">FCM35_KLT09782</name>
</gene>
<dbReference type="InterPro" id="IPR021109">
    <property type="entry name" value="Peptidase_aspartic_dom_sf"/>
</dbReference>
<dbReference type="SUPFAM" id="SSF50630">
    <property type="entry name" value="Acid proteases"/>
    <property type="match status" value="1"/>
</dbReference>
<dbReference type="InterPro" id="IPR033121">
    <property type="entry name" value="PEPTIDASE_A1"/>
</dbReference>
<evidence type="ECO:0000313" key="8">
    <source>
        <dbReference type="Proteomes" id="UP000623129"/>
    </source>
</evidence>
<dbReference type="Pfam" id="PF14541">
    <property type="entry name" value="TAXi_C"/>
    <property type="match status" value="1"/>
</dbReference>
<name>A0A833RJB7_9POAL</name>
<reference evidence="7" key="1">
    <citation type="submission" date="2020-01" db="EMBL/GenBank/DDBJ databases">
        <title>Genome sequence of Kobresia littledalei, the first chromosome-level genome in the family Cyperaceae.</title>
        <authorList>
            <person name="Qu G."/>
        </authorList>
    </citation>
    <scope>NUCLEOTIDE SEQUENCE</scope>
    <source>
        <strain evidence="7">C.B.Clarke</strain>
        <tissue evidence="7">Leaf</tissue>
    </source>
</reference>
<keyword evidence="3" id="KW-0064">Aspartyl protease</keyword>
<evidence type="ECO:0000259" key="6">
    <source>
        <dbReference type="PROSITE" id="PS51767"/>
    </source>
</evidence>
<protein>
    <submittedName>
        <fullName evidence="7">Aspartic proteinase nepenthesin-1-like protein</fullName>
    </submittedName>
</protein>
<dbReference type="Proteomes" id="UP000623129">
    <property type="component" value="Unassembled WGS sequence"/>
</dbReference>
<evidence type="ECO:0000256" key="1">
    <source>
        <dbReference type="ARBA" id="ARBA00007447"/>
    </source>
</evidence>
<dbReference type="Pfam" id="PF14543">
    <property type="entry name" value="TAXi_N"/>
    <property type="match status" value="1"/>
</dbReference>
<dbReference type="Gene3D" id="2.40.70.10">
    <property type="entry name" value="Acid Proteases"/>
    <property type="match status" value="2"/>
</dbReference>
<dbReference type="OrthoDB" id="607201at2759"/>
<dbReference type="InterPro" id="IPR032861">
    <property type="entry name" value="TAXi_N"/>
</dbReference>
<proteinExistence type="inferred from homology"/>
<dbReference type="GO" id="GO:0006508">
    <property type="term" value="P:proteolysis"/>
    <property type="evidence" value="ECO:0007669"/>
    <property type="project" value="UniProtKB-KW"/>
</dbReference>
<dbReference type="GO" id="GO:0004190">
    <property type="term" value="F:aspartic-type endopeptidase activity"/>
    <property type="evidence" value="ECO:0007669"/>
    <property type="project" value="UniProtKB-KW"/>
</dbReference>
<evidence type="ECO:0000256" key="3">
    <source>
        <dbReference type="ARBA" id="ARBA00022750"/>
    </source>
</evidence>
<keyword evidence="4" id="KW-0378">Hydrolase</keyword>
<keyword evidence="8" id="KW-1185">Reference proteome</keyword>
<dbReference type="InterPro" id="IPR032799">
    <property type="entry name" value="TAXi_C"/>
</dbReference>
<dbReference type="PROSITE" id="PS51767">
    <property type="entry name" value="PEPTIDASE_A1"/>
    <property type="match status" value="1"/>
</dbReference>
<dbReference type="AlphaFoldDB" id="A0A833RJB7"/>
<evidence type="ECO:0000313" key="7">
    <source>
        <dbReference type="EMBL" id="KAF3340938.1"/>
    </source>
</evidence>